<dbReference type="EMBL" id="ML976979">
    <property type="protein sequence ID" value="KAF1962467.1"/>
    <property type="molecule type" value="Genomic_DNA"/>
</dbReference>
<reference evidence="13" key="1">
    <citation type="journal article" date="2020" name="Stud. Mycol.">
        <title>101 Dothideomycetes genomes: a test case for predicting lifestyles and emergence of pathogens.</title>
        <authorList>
            <person name="Haridas S."/>
            <person name="Albert R."/>
            <person name="Binder M."/>
            <person name="Bloem J."/>
            <person name="Labutti K."/>
            <person name="Salamov A."/>
            <person name="Andreopoulos B."/>
            <person name="Baker S."/>
            <person name="Barry K."/>
            <person name="Bills G."/>
            <person name="Bluhm B."/>
            <person name="Cannon C."/>
            <person name="Castanera R."/>
            <person name="Culley D."/>
            <person name="Daum C."/>
            <person name="Ezra D."/>
            <person name="Gonzalez J."/>
            <person name="Henrissat B."/>
            <person name="Kuo A."/>
            <person name="Liang C."/>
            <person name="Lipzen A."/>
            <person name="Lutzoni F."/>
            <person name="Magnuson J."/>
            <person name="Mondo S."/>
            <person name="Nolan M."/>
            <person name="Ohm R."/>
            <person name="Pangilinan J."/>
            <person name="Park H.-J."/>
            <person name="Ramirez L."/>
            <person name="Alfaro M."/>
            <person name="Sun H."/>
            <person name="Tritt A."/>
            <person name="Yoshinaga Y."/>
            <person name="Zwiers L.-H."/>
            <person name="Turgeon B."/>
            <person name="Goodwin S."/>
            <person name="Spatafora J."/>
            <person name="Crous P."/>
            <person name="Grigoriev I."/>
        </authorList>
    </citation>
    <scope>NUCLEOTIDE SEQUENCE</scope>
    <source>
        <strain evidence="13">CBS 675.92</strain>
    </source>
</reference>
<evidence type="ECO:0000256" key="6">
    <source>
        <dbReference type="ARBA" id="ARBA00022989"/>
    </source>
</evidence>
<accession>A0A6A5UN11</accession>
<name>A0A6A5UN11_9PLEO</name>
<dbReference type="OrthoDB" id="2148490at2759"/>
<dbReference type="PANTHER" id="PTHR12428">
    <property type="entry name" value="OXA1"/>
    <property type="match status" value="1"/>
</dbReference>
<keyword evidence="8 11" id="KW-0472">Membrane</keyword>
<evidence type="ECO:0000313" key="13">
    <source>
        <dbReference type="EMBL" id="KAF1962467.1"/>
    </source>
</evidence>
<sequence length="351" mass="38141">MAPAGIDKAATVNSSDPKTVEELLGVDPTPPVDTTPIVDVGEPITYWGNLKDLGLDYGWGPTAFFENLMELSYLNLDAGWVGSIAASAVILRLILFFGFQVRGSDSMAKLASMKPILQPLMDQMEEAKRRGEDDKVQALKMKQQSIMSEVGGDMFKNLGTPIAGMVTGFGAFRCLRGMSELPVPGMTTESFLWINDLTVADPTYALPVLTAGLMYAVIKMGGETGMNTEATVTSMQKQMQFVLPIVMAVFTSFQPAAVQIYFFLSAFMAGGTAHLLKQPAVRRFLKIRTLPTKESNELFKKVVKGEVKLDAVKTPSGTIRYQAPSTRSPSSSQSRSAEPSSTSTRARPRSR</sequence>
<evidence type="ECO:0000256" key="10">
    <source>
        <dbReference type="SAM" id="MobiDB-lite"/>
    </source>
</evidence>
<organism evidence="13 14">
    <name type="scientific">Byssothecium circinans</name>
    <dbReference type="NCBI Taxonomy" id="147558"/>
    <lineage>
        <taxon>Eukaryota</taxon>
        <taxon>Fungi</taxon>
        <taxon>Dikarya</taxon>
        <taxon>Ascomycota</taxon>
        <taxon>Pezizomycotina</taxon>
        <taxon>Dothideomycetes</taxon>
        <taxon>Pleosporomycetidae</taxon>
        <taxon>Pleosporales</taxon>
        <taxon>Massarineae</taxon>
        <taxon>Massarinaceae</taxon>
        <taxon>Byssothecium</taxon>
    </lineage>
</organism>
<feature type="domain" description="Membrane insertase YidC/Oxa/ALB C-terminal" evidence="12">
    <location>
        <begin position="80"/>
        <end position="271"/>
    </location>
</feature>
<feature type="region of interest" description="Disordered" evidence="10">
    <location>
        <begin position="318"/>
        <end position="351"/>
    </location>
</feature>
<comment type="subcellular location">
    <subcellularLocation>
        <location evidence="9">Membrane</location>
        <topology evidence="9">Multi-pass membrane protein</topology>
    </subcellularLocation>
    <subcellularLocation>
        <location evidence="1">Mitochondrion inner membrane</location>
        <topology evidence="1">Multi-pass membrane protein</topology>
    </subcellularLocation>
</comment>
<protein>
    <recommendedName>
        <fullName evidence="12">Membrane insertase YidC/Oxa/ALB C-terminal domain-containing protein</fullName>
    </recommendedName>
</protein>
<keyword evidence="6 11" id="KW-1133">Transmembrane helix</keyword>
<evidence type="ECO:0000256" key="8">
    <source>
        <dbReference type="ARBA" id="ARBA00023136"/>
    </source>
</evidence>
<feature type="transmembrane region" description="Helical" evidence="11">
    <location>
        <begin position="241"/>
        <end position="264"/>
    </location>
</feature>
<dbReference type="Proteomes" id="UP000800035">
    <property type="component" value="Unassembled WGS sequence"/>
</dbReference>
<keyword evidence="7" id="KW-0496">Mitochondrion</keyword>
<gene>
    <name evidence="13" type="ORF">CC80DRAFT_161496</name>
</gene>
<evidence type="ECO:0000256" key="3">
    <source>
        <dbReference type="ARBA" id="ARBA00022692"/>
    </source>
</evidence>
<evidence type="ECO:0000256" key="9">
    <source>
        <dbReference type="RuleBase" id="RU003945"/>
    </source>
</evidence>
<dbReference type="PANTHER" id="PTHR12428:SF66">
    <property type="entry name" value="MITOCHONDRIAL INNER MEMBRANE PROTEIN OXA1L"/>
    <property type="match status" value="1"/>
</dbReference>
<dbReference type="InterPro" id="IPR001708">
    <property type="entry name" value="YidC/ALB3/OXA1/COX18"/>
</dbReference>
<feature type="compositionally biased region" description="Low complexity" evidence="10">
    <location>
        <begin position="323"/>
        <end position="345"/>
    </location>
</feature>
<keyword evidence="4" id="KW-0999">Mitochondrion inner membrane</keyword>
<evidence type="ECO:0000256" key="11">
    <source>
        <dbReference type="SAM" id="Phobius"/>
    </source>
</evidence>
<keyword evidence="14" id="KW-1185">Reference proteome</keyword>
<dbReference type="InterPro" id="IPR028055">
    <property type="entry name" value="YidC/Oxa/ALB_C"/>
</dbReference>
<dbReference type="GO" id="GO:0032979">
    <property type="term" value="P:protein insertion into mitochondrial inner membrane from matrix"/>
    <property type="evidence" value="ECO:0007669"/>
    <property type="project" value="TreeGrafter"/>
</dbReference>
<dbReference type="CDD" id="cd20069">
    <property type="entry name" value="5TM_Oxa1-like"/>
    <property type="match status" value="1"/>
</dbReference>
<evidence type="ECO:0000313" key="14">
    <source>
        <dbReference type="Proteomes" id="UP000800035"/>
    </source>
</evidence>
<evidence type="ECO:0000256" key="1">
    <source>
        <dbReference type="ARBA" id="ARBA00004448"/>
    </source>
</evidence>
<evidence type="ECO:0000256" key="2">
    <source>
        <dbReference type="ARBA" id="ARBA00009877"/>
    </source>
</evidence>
<keyword evidence="3 9" id="KW-0812">Transmembrane</keyword>
<dbReference type="AlphaFoldDB" id="A0A6A5UN11"/>
<evidence type="ECO:0000256" key="4">
    <source>
        <dbReference type="ARBA" id="ARBA00022792"/>
    </source>
</evidence>
<feature type="transmembrane region" description="Helical" evidence="11">
    <location>
        <begin position="78"/>
        <end position="99"/>
    </location>
</feature>
<comment type="similarity">
    <text evidence="2 9">Belongs to the OXA1/ALB3/YidC family.</text>
</comment>
<dbReference type="GO" id="GO:0005743">
    <property type="term" value="C:mitochondrial inner membrane"/>
    <property type="evidence" value="ECO:0007669"/>
    <property type="project" value="UniProtKB-SubCell"/>
</dbReference>
<proteinExistence type="inferred from homology"/>
<evidence type="ECO:0000256" key="5">
    <source>
        <dbReference type="ARBA" id="ARBA00022946"/>
    </source>
</evidence>
<keyword evidence="5" id="KW-0809">Transit peptide</keyword>
<evidence type="ECO:0000259" key="12">
    <source>
        <dbReference type="Pfam" id="PF02096"/>
    </source>
</evidence>
<evidence type="ECO:0000256" key="7">
    <source>
        <dbReference type="ARBA" id="ARBA00023128"/>
    </source>
</evidence>
<dbReference type="Pfam" id="PF02096">
    <property type="entry name" value="60KD_IMP"/>
    <property type="match status" value="1"/>
</dbReference>
<dbReference type="GO" id="GO:0032977">
    <property type="term" value="F:membrane insertase activity"/>
    <property type="evidence" value="ECO:0007669"/>
    <property type="project" value="InterPro"/>
</dbReference>